<sequence length="138" mass="14340">MTRDPIVIQFTRERSELCLFAQKCPINVFASGGKWLEGLISMISRSLCGAAAGVMGAGAVAGALLIGGAPMAQAAPAPAATTSFASAGPHSGPGFIPDRPGGRGWGGHDGRGNGNWGHGNLGRGGGYWGPQHWWNWWW</sequence>
<evidence type="ECO:0000313" key="2">
    <source>
        <dbReference type="Proteomes" id="UP000465812"/>
    </source>
</evidence>
<dbReference type="EMBL" id="AP022590">
    <property type="protein sequence ID" value="BBY39484.1"/>
    <property type="molecule type" value="Genomic_DNA"/>
</dbReference>
<organism evidence="1 2">
    <name type="scientific">Mycobacterium mantenii</name>
    <dbReference type="NCBI Taxonomy" id="560555"/>
    <lineage>
        <taxon>Bacteria</taxon>
        <taxon>Bacillati</taxon>
        <taxon>Actinomycetota</taxon>
        <taxon>Actinomycetes</taxon>
        <taxon>Mycobacteriales</taxon>
        <taxon>Mycobacteriaceae</taxon>
        <taxon>Mycobacterium</taxon>
        <taxon>Mycobacterium avium complex (MAC)</taxon>
    </lineage>
</organism>
<dbReference type="Proteomes" id="UP000465812">
    <property type="component" value="Chromosome"/>
</dbReference>
<proteinExistence type="predicted"/>
<protein>
    <submittedName>
        <fullName evidence="1">Uncharacterized protein</fullName>
    </submittedName>
</protein>
<accession>A0ABM7JV84</accession>
<name>A0ABM7JV84_MYCNT</name>
<evidence type="ECO:0000313" key="1">
    <source>
        <dbReference type="EMBL" id="BBY39484.1"/>
    </source>
</evidence>
<keyword evidence="2" id="KW-1185">Reference proteome</keyword>
<reference evidence="1 2" key="1">
    <citation type="journal article" date="2019" name="Emerg. Microbes Infect.">
        <title>Comprehensive subspecies identification of 175 nontuberculous mycobacteria species based on 7547 genomic profiles.</title>
        <authorList>
            <person name="Matsumoto Y."/>
            <person name="Kinjo T."/>
            <person name="Motooka D."/>
            <person name="Nabeya D."/>
            <person name="Jung N."/>
            <person name="Uechi K."/>
            <person name="Horii T."/>
            <person name="Iida T."/>
            <person name="Fujita J."/>
            <person name="Nakamura S."/>
        </authorList>
    </citation>
    <scope>NUCLEOTIDE SEQUENCE [LARGE SCALE GENOMIC DNA]</scope>
    <source>
        <strain evidence="1 2">JCM 18113</strain>
    </source>
</reference>
<gene>
    <name evidence="1" type="ORF">MMAN_36180</name>
</gene>